<dbReference type="PANTHER" id="PTHR43908:SF3">
    <property type="entry name" value="AT29763P-RELATED"/>
    <property type="match status" value="1"/>
</dbReference>
<evidence type="ECO:0000313" key="4">
    <source>
        <dbReference type="Proteomes" id="UP000295741"/>
    </source>
</evidence>
<feature type="transmembrane region" description="Helical" evidence="1">
    <location>
        <begin position="191"/>
        <end position="210"/>
    </location>
</feature>
<comment type="caution">
    <text evidence="3">The sequence shown here is derived from an EMBL/GenBank/DDBJ whole genome shotgun (WGS) entry which is preliminary data.</text>
</comment>
<evidence type="ECO:0000256" key="1">
    <source>
        <dbReference type="SAM" id="Phobius"/>
    </source>
</evidence>
<sequence>MFDKDYYQLLQIAPSASSGDIRKAYRQLALKFHPDKNNTPDAAAQFLLINEAYAVLNDPAQRKKYDSIRFAGQVMNSIIATTPAEIREMSEELTRRIQKSNPDRINRDKLVQDLNAILSVYHIQLLENHPDSIHLSLIVTDCLFCLQYTDCKDCMVLLDRLQHIKGLNTESGFRIQSFRKQYLKSYYWNRYKMLVVLAITLVFCLLLYLSRSF</sequence>
<dbReference type="GO" id="GO:0030544">
    <property type="term" value="F:Hsp70 protein binding"/>
    <property type="evidence" value="ECO:0007669"/>
    <property type="project" value="TreeGrafter"/>
</dbReference>
<protein>
    <submittedName>
        <fullName evidence="3">DnaJ-like protein</fullName>
    </submittedName>
</protein>
<keyword evidence="4" id="KW-1185">Reference proteome</keyword>
<dbReference type="PANTHER" id="PTHR43908">
    <property type="entry name" value="AT29763P-RELATED"/>
    <property type="match status" value="1"/>
</dbReference>
<dbReference type="AlphaFoldDB" id="A0A4R6IZ82"/>
<dbReference type="PROSITE" id="PS50076">
    <property type="entry name" value="DNAJ_2"/>
    <property type="match status" value="1"/>
</dbReference>
<dbReference type="InterPro" id="IPR051100">
    <property type="entry name" value="DnaJ_subfamily_B/C"/>
</dbReference>
<dbReference type="CDD" id="cd06257">
    <property type="entry name" value="DnaJ"/>
    <property type="match status" value="1"/>
</dbReference>
<dbReference type="PRINTS" id="PR00625">
    <property type="entry name" value="JDOMAIN"/>
</dbReference>
<keyword evidence="1" id="KW-1133">Transmembrane helix</keyword>
<dbReference type="EMBL" id="SNWP01000010">
    <property type="protein sequence ID" value="TDO28194.1"/>
    <property type="molecule type" value="Genomic_DNA"/>
</dbReference>
<organism evidence="3 4">
    <name type="scientific">Sediminibacterium goheungense</name>
    <dbReference type="NCBI Taxonomy" id="1086393"/>
    <lineage>
        <taxon>Bacteria</taxon>
        <taxon>Pseudomonadati</taxon>
        <taxon>Bacteroidota</taxon>
        <taxon>Chitinophagia</taxon>
        <taxon>Chitinophagales</taxon>
        <taxon>Chitinophagaceae</taxon>
        <taxon>Sediminibacterium</taxon>
    </lineage>
</organism>
<name>A0A4R6IZ82_9BACT</name>
<keyword evidence="1" id="KW-0812">Transmembrane</keyword>
<evidence type="ECO:0000313" key="3">
    <source>
        <dbReference type="EMBL" id="TDO28194.1"/>
    </source>
</evidence>
<gene>
    <name evidence="3" type="ORF">BC659_0256</name>
</gene>
<dbReference type="Gene3D" id="1.10.287.110">
    <property type="entry name" value="DnaJ domain"/>
    <property type="match status" value="1"/>
</dbReference>
<dbReference type="GO" id="GO:0071218">
    <property type="term" value="P:cellular response to misfolded protein"/>
    <property type="evidence" value="ECO:0007669"/>
    <property type="project" value="TreeGrafter"/>
</dbReference>
<reference evidence="3 4" key="1">
    <citation type="submission" date="2019-03" db="EMBL/GenBank/DDBJ databases">
        <title>Genomic Encyclopedia of Archaeal and Bacterial Type Strains, Phase II (KMG-II): from individual species to whole genera.</title>
        <authorList>
            <person name="Goeker M."/>
        </authorList>
    </citation>
    <scope>NUCLEOTIDE SEQUENCE [LARGE SCALE GENOMIC DNA]</scope>
    <source>
        <strain evidence="3 4">DSM 28323</strain>
    </source>
</reference>
<dbReference type="Proteomes" id="UP000295741">
    <property type="component" value="Unassembled WGS sequence"/>
</dbReference>
<feature type="domain" description="J" evidence="2">
    <location>
        <begin position="5"/>
        <end position="69"/>
    </location>
</feature>
<dbReference type="InterPro" id="IPR001623">
    <property type="entry name" value="DnaJ_domain"/>
</dbReference>
<accession>A0A4R6IZ82</accession>
<dbReference type="SMART" id="SM00271">
    <property type="entry name" value="DnaJ"/>
    <property type="match status" value="1"/>
</dbReference>
<dbReference type="RefSeq" id="WP_162847311.1">
    <property type="nucleotide sequence ID" value="NZ_SNWP01000010.1"/>
</dbReference>
<dbReference type="SUPFAM" id="SSF46565">
    <property type="entry name" value="Chaperone J-domain"/>
    <property type="match status" value="1"/>
</dbReference>
<dbReference type="InterPro" id="IPR036869">
    <property type="entry name" value="J_dom_sf"/>
</dbReference>
<dbReference type="Pfam" id="PF00226">
    <property type="entry name" value="DnaJ"/>
    <property type="match status" value="1"/>
</dbReference>
<evidence type="ECO:0000259" key="2">
    <source>
        <dbReference type="PROSITE" id="PS50076"/>
    </source>
</evidence>
<proteinExistence type="predicted"/>
<keyword evidence="1" id="KW-0472">Membrane</keyword>